<comment type="caution">
    <text evidence="1">The sequence shown here is derived from an EMBL/GenBank/DDBJ whole genome shotgun (WGS) entry which is preliminary data.</text>
</comment>
<dbReference type="EMBL" id="BMYJ01000001">
    <property type="protein sequence ID" value="GHC45594.1"/>
    <property type="molecule type" value="Genomic_DNA"/>
</dbReference>
<accession>A0A918TGQ3</accession>
<dbReference type="Proteomes" id="UP000638981">
    <property type="component" value="Unassembled WGS sequence"/>
</dbReference>
<keyword evidence="2" id="KW-1185">Reference proteome</keyword>
<gene>
    <name evidence="1" type="ORF">GCM10007315_03830</name>
</gene>
<evidence type="ECO:0000313" key="1">
    <source>
        <dbReference type="EMBL" id="GHC45594.1"/>
    </source>
</evidence>
<dbReference type="AlphaFoldDB" id="A0A918TGQ3"/>
<reference evidence="1" key="1">
    <citation type="journal article" date="2014" name="Int. J. Syst. Evol. Microbiol.">
        <title>Complete genome sequence of Corynebacterium casei LMG S-19264T (=DSM 44701T), isolated from a smear-ripened cheese.</title>
        <authorList>
            <consortium name="US DOE Joint Genome Institute (JGI-PGF)"/>
            <person name="Walter F."/>
            <person name="Albersmeier A."/>
            <person name="Kalinowski J."/>
            <person name="Ruckert C."/>
        </authorList>
    </citation>
    <scope>NUCLEOTIDE SEQUENCE</scope>
    <source>
        <strain evidence="1">KCTC 23310</strain>
    </source>
</reference>
<dbReference type="RefSeq" id="WP_189409823.1">
    <property type="nucleotide sequence ID" value="NZ_BMYJ01000001.1"/>
</dbReference>
<sequence>MDDPVIHTGTLAAALGLDRQTFQVAQRAGVVPRPARGRTMLLAALRGLLDAQRAKALNDAPYQVPPVREQPPGTVRQMQIDAALDNLMRLFQAGLEPRPKPRGKPVARDLRVHQQSLAQERWALRLARGFRRNALSNAVLDAKT</sequence>
<proteinExistence type="predicted"/>
<protein>
    <submittedName>
        <fullName evidence="1">Uncharacterized protein</fullName>
    </submittedName>
</protein>
<organism evidence="1 2">
    <name type="scientific">Neogemmobacter tilapiae</name>
    <dbReference type="NCBI Taxonomy" id="875041"/>
    <lineage>
        <taxon>Bacteria</taxon>
        <taxon>Pseudomonadati</taxon>
        <taxon>Pseudomonadota</taxon>
        <taxon>Alphaproteobacteria</taxon>
        <taxon>Rhodobacterales</taxon>
        <taxon>Paracoccaceae</taxon>
        <taxon>Neogemmobacter</taxon>
    </lineage>
</organism>
<name>A0A918TGQ3_9RHOB</name>
<reference evidence="1" key="2">
    <citation type="submission" date="2020-09" db="EMBL/GenBank/DDBJ databases">
        <authorList>
            <person name="Sun Q."/>
            <person name="Kim S."/>
        </authorList>
    </citation>
    <scope>NUCLEOTIDE SEQUENCE</scope>
    <source>
        <strain evidence="1">KCTC 23310</strain>
    </source>
</reference>
<evidence type="ECO:0000313" key="2">
    <source>
        <dbReference type="Proteomes" id="UP000638981"/>
    </source>
</evidence>